<gene>
    <name evidence="3" type="ORF">ECRASSUSDP1_LOCUS29474</name>
</gene>
<dbReference type="EMBL" id="CAMPGE010030323">
    <property type="protein sequence ID" value="CAI2387840.1"/>
    <property type="molecule type" value="Genomic_DNA"/>
</dbReference>
<feature type="region of interest" description="Disordered" evidence="1">
    <location>
        <begin position="644"/>
        <end position="673"/>
    </location>
</feature>
<evidence type="ECO:0000313" key="3">
    <source>
        <dbReference type="EMBL" id="CAI2387840.1"/>
    </source>
</evidence>
<sequence>MPERVSTKKSLMTKLFDKIKSIDMYGKDISLTYDGDDKYRTYIGGVSSLFVGSIIITYVVYLFYIMFYKQDTSVATTGSINDIFNDVKVHKPAQNKFDFAISLVANGVDYIQDTTAFTVELNQVVQEWDSTSQDASFTRTKTPLTFEKCGTTNFNYDNVAEVQRIGIDDFYCPTSDNYSVAGSFYAKSFHYLELKVKKCTGSASCKTDAAINTIMADSRFSLALVNSLVNFDNYGDPIEQIIDDGNYWELTAGFRKKSDLFIRYNVGNFEDEYFQLGFESQKDFYQVIDTKDRFEAESSSGDVLSIYFRVDKATSEYGRKIFSLGELMGLAGGFYGSLLTIGSFFITVFADKLYVAALLGRIYKIDTNVEKEHLTGKTKVNPIEQKDLYSKDSPSSMADSKALKFRDNLETCKQEMGEDPEWNNTERNKLLEKCEKSMKERRPFTYGYYSIFQHFMCCVSCKGDKKIRRRPELRRHAYFNVGKDKLARELDCVTLIKAIKQLKILTQVLLSREQKFLIKYQRQNIIPSASSGSSDDEKNVIQENKNGKKGYDGYQSRNHSKEHEDITQIIQAFRNKDLDDVDLRIINGIFRKESIDKNETKVVSPKNANKLVSQSLEELKKGSDSDRNMPNLEINQLEQVYYGTPPQDSMNSGRKDTMKILKSTPGSGYASKDNSLRAINIDGI</sequence>
<dbReference type="GO" id="GO:0005634">
    <property type="term" value="C:nucleus"/>
    <property type="evidence" value="ECO:0007669"/>
    <property type="project" value="TreeGrafter"/>
</dbReference>
<feature type="compositionally biased region" description="Basic and acidic residues" evidence="1">
    <location>
        <begin position="535"/>
        <end position="551"/>
    </location>
</feature>
<keyword evidence="2" id="KW-1133">Transmembrane helix</keyword>
<reference evidence="3" key="1">
    <citation type="submission" date="2023-07" db="EMBL/GenBank/DDBJ databases">
        <authorList>
            <consortium name="AG Swart"/>
            <person name="Singh M."/>
            <person name="Singh A."/>
            <person name="Seah K."/>
            <person name="Emmerich C."/>
        </authorList>
    </citation>
    <scope>NUCLEOTIDE SEQUENCE</scope>
    <source>
        <strain evidence="3">DP1</strain>
    </source>
</reference>
<evidence type="ECO:0000313" key="4">
    <source>
        <dbReference type="Proteomes" id="UP001295684"/>
    </source>
</evidence>
<proteinExistence type="predicted"/>
<protein>
    <submittedName>
        <fullName evidence="3">Uncharacterized protein</fullName>
    </submittedName>
</protein>
<dbReference type="Proteomes" id="UP001295684">
    <property type="component" value="Unassembled WGS sequence"/>
</dbReference>
<comment type="caution">
    <text evidence="3">The sequence shown here is derived from an EMBL/GenBank/DDBJ whole genome shotgun (WGS) entry which is preliminary data.</text>
</comment>
<dbReference type="PANTHER" id="PTHR31398:SF0">
    <property type="entry name" value="MEIOTIC NUCLEAR DIVISION PROTEIN 1 HOMOLOG"/>
    <property type="match status" value="1"/>
</dbReference>
<dbReference type="AlphaFoldDB" id="A0AAD1YAX0"/>
<evidence type="ECO:0000256" key="2">
    <source>
        <dbReference type="SAM" id="Phobius"/>
    </source>
</evidence>
<keyword evidence="4" id="KW-1185">Reference proteome</keyword>
<feature type="transmembrane region" description="Helical" evidence="2">
    <location>
        <begin position="42"/>
        <end position="64"/>
    </location>
</feature>
<accession>A0AAD1YAX0</accession>
<dbReference type="GO" id="GO:0007131">
    <property type="term" value="P:reciprocal meiotic recombination"/>
    <property type="evidence" value="ECO:0007669"/>
    <property type="project" value="TreeGrafter"/>
</dbReference>
<organism evidence="3 4">
    <name type="scientific">Euplotes crassus</name>
    <dbReference type="NCBI Taxonomy" id="5936"/>
    <lineage>
        <taxon>Eukaryota</taxon>
        <taxon>Sar</taxon>
        <taxon>Alveolata</taxon>
        <taxon>Ciliophora</taxon>
        <taxon>Intramacronucleata</taxon>
        <taxon>Spirotrichea</taxon>
        <taxon>Hypotrichia</taxon>
        <taxon>Euplotida</taxon>
        <taxon>Euplotidae</taxon>
        <taxon>Moneuplotes</taxon>
    </lineage>
</organism>
<dbReference type="PANTHER" id="PTHR31398">
    <property type="entry name" value="MEIOTIC NUCLEAR DIVISION PROTEIN 1 HOMOLOG"/>
    <property type="match status" value="1"/>
</dbReference>
<feature type="region of interest" description="Disordered" evidence="1">
    <location>
        <begin position="528"/>
        <end position="561"/>
    </location>
</feature>
<keyword evidence="2" id="KW-0812">Transmembrane</keyword>
<feature type="transmembrane region" description="Helical" evidence="2">
    <location>
        <begin position="327"/>
        <end position="350"/>
    </location>
</feature>
<evidence type="ECO:0000256" key="1">
    <source>
        <dbReference type="SAM" id="MobiDB-lite"/>
    </source>
</evidence>
<keyword evidence="2" id="KW-0472">Membrane</keyword>
<name>A0AAD1YAX0_EUPCR</name>